<gene>
    <name evidence="6" type="ORF">ERS852395_01819</name>
</gene>
<sequence length="292" mass="33786">MKFIDKLERKFGNRGIENLTIYIIVSYVLGYALMYINPGALSMLSLNVSEILHGQIWRLVTWIIYPPSTSSALWFMIAILFFYYPISASLERTWGSFRFTVYILSGMIFTVISAFILYFITGGVLDAYLNGSQFSTYYISLSIFLAYALTYPDMKVLLYFVIPIKMKWMAIVYAALVVYDIVRYFMGGAWFMALPIIASLLNFIIFFLGTRNLNRYNPKEIHRRNQFKRAMGESKTVPFPGGSKSGEVTKHKCAVCGRTEKDDPNLEFRFCSKCNGNYEYCQDHLYTHIHKK</sequence>
<organism evidence="6 7">
    <name type="scientific">Blautia obeum</name>
    <dbReference type="NCBI Taxonomy" id="40520"/>
    <lineage>
        <taxon>Bacteria</taxon>
        <taxon>Bacillati</taxon>
        <taxon>Bacillota</taxon>
        <taxon>Clostridia</taxon>
        <taxon>Lachnospirales</taxon>
        <taxon>Lachnospiraceae</taxon>
        <taxon>Blautia</taxon>
    </lineage>
</organism>
<evidence type="ECO:0000313" key="7">
    <source>
        <dbReference type="Proteomes" id="UP000095447"/>
    </source>
</evidence>
<feature type="transmembrane region" description="Helical" evidence="5">
    <location>
        <begin position="185"/>
        <end position="209"/>
    </location>
</feature>
<proteinExistence type="predicted"/>
<evidence type="ECO:0000256" key="2">
    <source>
        <dbReference type="ARBA" id="ARBA00022692"/>
    </source>
</evidence>
<feature type="transmembrane region" description="Helical" evidence="5">
    <location>
        <begin position="156"/>
        <end position="179"/>
    </location>
</feature>
<reference evidence="6 7" key="1">
    <citation type="submission" date="2015-09" db="EMBL/GenBank/DDBJ databases">
        <authorList>
            <consortium name="Pathogen Informatics"/>
        </authorList>
    </citation>
    <scope>NUCLEOTIDE SEQUENCE [LARGE SCALE GENOMIC DNA]</scope>
    <source>
        <strain evidence="6 7">2789STDY5608838</strain>
    </source>
</reference>
<keyword evidence="3 5" id="KW-1133">Transmembrane helix</keyword>
<evidence type="ECO:0000313" key="6">
    <source>
        <dbReference type="EMBL" id="CUN97229.1"/>
    </source>
</evidence>
<dbReference type="RefSeq" id="WP_025576938.1">
    <property type="nucleotide sequence ID" value="NZ_CYZA01000008.1"/>
</dbReference>
<dbReference type="InterPro" id="IPR035952">
    <property type="entry name" value="Rhomboid-like_sf"/>
</dbReference>
<comment type="subcellular location">
    <subcellularLocation>
        <location evidence="1">Membrane</location>
        <topology evidence="1">Multi-pass membrane protein</topology>
    </subcellularLocation>
</comment>
<keyword evidence="4 5" id="KW-0472">Membrane</keyword>
<dbReference type="SUPFAM" id="SSF144091">
    <property type="entry name" value="Rhomboid-like"/>
    <property type="match status" value="1"/>
</dbReference>
<protein>
    <recommendedName>
        <fullName evidence="8">Rhomboid family intramembrane serine protease</fullName>
    </recommendedName>
</protein>
<dbReference type="GO" id="GO:0016020">
    <property type="term" value="C:membrane"/>
    <property type="evidence" value="ECO:0007669"/>
    <property type="project" value="UniProtKB-SubCell"/>
</dbReference>
<name>A0A174BAK8_9FIRM</name>
<feature type="transmembrane region" description="Helical" evidence="5">
    <location>
        <begin position="99"/>
        <end position="121"/>
    </location>
</feature>
<dbReference type="Proteomes" id="UP000095447">
    <property type="component" value="Unassembled WGS sequence"/>
</dbReference>
<dbReference type="AlphaFoldDB" id="A0A174BAK8"/>
<evidence type="ECO:0000256" key="4">
    <source>
        <dbReference type="ARBA" id="ARBA00023136"/>
    </source>
</evidence>
<dbReference type="EMBL" id="CYZA01000008">
    <property type="protein sequence ID" value="CUN97229.1"/>
    <property type="molecule type" value="Genomic_DNA"/>
</dbReference>
<dbReference type="Gene3D" id="1.20.1540.10">
    <property type="entry name" value="Rhomboid-like"/>
    <property type="match status" value="1"/>
</dbReference>
<feature type="transmembrane region" description="Helical" evidence="5">
    <location>
        <begin position="21"/>
        <end position="44"/>
    </location>
</feature>
<dbReference type="GeneID" id="75078379"/>
<evidence type="ECO:0008006" key="8">
    <source>
        <dbReference type="Google" id="ProtNLM"/>
    </source>
</evidence>
<evidence type="ECO:0000256" key="1">
    <source>
        <dbReference type="ARBA" id="ARBA00004141"/>
    </source>
</evidence>
<feature type="transmembrane region" description="Helical" evidence="5">
    <location>
        <begin position="64"/>
        <end position="87"/>
    </location>
</feature>
<keyword evidence="2 5" id="KW-0812">Transmembrane</keyword>
<evidence type="ECO:0000256" key="3">
    <source>
        <dbReference type="ARBA" id="ARBA00022989"/>
    </source>
</evidence>
<accession>A0A174BAK8</accession>
<feature type="transmembrane region" description="Helical" evidence="5">
    <location>
        <begin position="127"/>
        <end position="149"/>
    </location>
</feature>
<evidence type="ECO:0000256" key="5">
    <source>
        <dbReference type="SAM" id="Phobius"/>
    </source>
</evidence>